<dbReference type="InterPro" id="IPR039426">
    <property type="entry name" value="TonB-dep_rcpt-like"/>
</dbReference>
<dbReference type="eggNOG" id="COG4771">
    <property type="taxonomic scope" value="Bacteria"/>
</dbReference>
<evidence type="ECO:0000313" key="12">
    <source>
        <dbReference type="Proteomes" id="UP000006457"/>
    </source>
</evidence>
<evidence type="ECO:0000256" key="9">
    <source>
        <dbReference type="SAM" id="SignalP"/>
    </source>
</evidence>
<keyword evidence="5 7" id="KW-0472">Membrane</keyword>
<comment type="similarity">
    <text evidence="7">Belongs to the TonB-dependent receptor family.</text>
</comment>
<dbReference type="PATRIC" id="fig|1095749.3.peg.1420"/>
<evidence type="ECO:0000256" key="1">
    <source>
        <dbReference type="ARBA" id="ARBA00004571"/>
    </source>
</evidence>
<keyword evidence="3 7" id="KW-1134">Transmembrane beta strand</keyword>
<evidence type="ECO:0000256" key="6">
    <source>
        <dbReference type="ARBA" id="ARBA00023237"/>
    </source>
</evidence>
<reference evidence="11 12" key="1">
    <citation type="submission" date="2012-03" db="EMBL/GenBank/DDBJ databases">
        <authorList>
            <person name="Harkins D.M."/>
            <person name="Madupu R."/>
            <person name="Durkin A.S."/>
            <person name="Torralba M."/>
            <person name="Methe B."/>
            <person name="Sutton G.G."/>
            <person name="Nelson K.E."/>
        </authorList>
    </citation>
    <scope>NUCLEOTIDE SEQUENCE [LARGE SCALE GENOMIC DNA]</scope>
    <source>
        <strain evidence="11 12">CCUG 2042</strain>
    </source>
</reference>
<dbReference type="InterPro" id="IPR037066">
    <property type="entry name" value="Plug_dom_sf"/>
</dbReference>
<feature type="domain" description="TonB-dependent receptor plug" evidence="10">
    <location>
        <begin position="48"/>
        <end position="184"/>
    </location>
</feature>
<sequence>MRRHLIALFIALFIANVCSISAYSAEETQPTKNVESTIEQLDTIVVSDTPFSQQVGTQKITEEQIKNRPLKNGNITELLKSNPNVQFSSSSDTSTSAGEIAPNEVSINGETFYNNNYTIDGISNNNNIDPANNNIDANGNVNGNSPKDLPAGGTQEFWIDTSLLRSVEVFDSNISAKYGRFTGGVINAELKDPSFDRSHGRIFYRTTRDSWAHLYLEDSESYNQANTLSKQPQFKKEQYGVSVSQPLSDKASLMFSYNRTESKIPFHHDILNQWDTQKRINETYLLRGIYLPDNGDLWKATVMYSPHKSIYAKKDVKNGSFTNEGGGFSFNLQWDKNFDWGKMKSVFAYKKSGNEIKHNENNLYAYSYSGSSSVNNHDWCTSRNSRSGKCTSSNLGGFGKYSTEKETLTYKQDYNINAFDIGSTEHKIGFGWEINDSSAKYKRDTDSYAYTYKNDVLKSYIWYPARNVKVNDTNYAIYLEDSIQWGNLNATLGLRLDHDEFLGNTNLAPRFSTSYDVFGDNSTQIFGGINRYYSDTVLSYKLKNNINKQINYVASTDKFTVVNNQSYDVSDLKTPYTDEYVLGFSQNFYDTIFTFKWVNRHSKEQFTKAKSYTTDADGVRTYYMSNDGRSKNNTFSLNIEPKEPYKFKHANILWNLGAQISETDTNMSTYDDVERYNDYDAKAIINGKLKDISELPKDDYNVPWSAFFELETQFPDLRLTWNQRFSYTAGYKGYTTDDVYCPGGDDACGDYSSVKKVLVYDEYKQGSYFMLDWHFAYKQPTFKEQFLEVTLDINNVLNRKVVASSYNSSTTYKMGRNYWLGISYNW</sequence>
<dbReference type="Pfam" id="PF07715">
    <property type="entry name" value="Plug"/>
    <property type="match status" value="1"/>
</dbReference>
<dbReference type="Gene3D" id="2.170.130.10">
    <property type="entry name" value="TonB-dependent receptor, plug domain"/>
    <property type="match status" value="1"/>
</dbReference>
<gene>
    <name evidence="11" type="ORF">HMPREF1052_1316</name>
</gene>
<evidence type="ECO:0000259" key="10">
    <source>
        <dbReference type="Pfam" id="PF07715"/>
    </source>
</evidence>
<dbReference type="GO" id="GO:0009279">
    <property type="term" value="C:cell outer membrane"/>
    <property type="evidence" value="ECO:0007669"/>
    <property type="project" value="UniProtKB-SubCell"/>
</dbReference>
<evidence type="ECO:0000256" key="5">
    <source>
        <dbReference type="ARBA" id="ARBA00023136"/>
    </source>
</evidence>
<proteinExistence type="inferred from homology"/>
<dbReference type="InterPro" id="IPR036942">
    <property type="entry name" value="Beta-barrel_TonB_sf"/>
</dbReference>
<dbReference type="InterPro" id="IPR012910">
    <property type="entry name" value="Plug_dom"/>
</dbReference>
<organism evidence="11 12">
    <name type="scientific">Pasteurella bettyae CCUG 2042</name>
    <dbReference type="NCBI Taxonomy" id="1095749"/>
    <lineage>
        <taxon>Bacteria</taxon>
        <taxon>Pseudomonadati</taxon>
        <taxon>Pseudomonadota</taxon>
        <taxon>Gammaproteobacteria</taxon>
        <taxon>Pasteurellales</taxon>
        <taxon>Pasteurellaceae</taxon>
        <taxon>Pasteurella</taxon>
    </lineage>
</organism>
<evidence type="ECO:0000256" key="2">
    <source>
        <dbReference type="ARBA" id="ARBA00022448"/>
    </source>
</evidence>
<keyword evidence="6 7" id="KW-0998">Cell outer membrane</keyword>
<dbReference type="RefSeq" id="WP_005760960.1">
    <property type="nucleotide sequence ID" value="NZ_AJSX01000034.1"/>
</dbReference>
<accession>I3DAK0</accession>
<keyword evidence="11" id="KW-0675">Receptor</keyword>
<dbReference type="Proteomes" id="UP000006457">
    <property type="component" value="Unassembled WGS sequence"/>
</dbReference>
<comment type="caution">
    <text evidence="11">The sequence shown here is derived from an EMBL/GenBank/DDBJ whole genome shotgun (WGS) entry which is preliminary data.</text>
</comment>
<dbReference type="AlphaFoldDB" id="I3DAK0"/>
<name>I3DAK0_9PAST</name>
<dbReference type="EMBL" id="AJSX01000034">
    <property type="protein sequence ID" value="EIJ68743.1"/>
    <property type="molecule type" value="Genomic_DNA"/>
</dbReference>
<keyword evidence="9" id="KW-0732">Signal</keyword>
<evidence type="ECO:0000256" key="7">
    <source>
        <dbReference type="PROSITE-ProRule" id="PRU01360"/>
    </source>
</evidence>
<dbReference type="PROSITE" id="PS52016">
    <property type="entry name" value="TONB_DEPENDENT_REC_3"/>
    <property type="match status" value="1"/>
</dbReference>
<comment type="subcellular location">
    <subcellularLocation>
        <location evidence="1 7">Cell outer membrane</location>
        <topology evidence="1 7">Multi-pass membrane protein</topology>
    </subcellularLocation>
</comment>
<keyword evidence="2 7" id="KW-0813">Transport</keyword>
<feature type="signal peptide" evidence="9">
    <location>
        <begin position="1"/>
        <end position="24"/>
    </location>
</feature>
<keyword evidence="12" id="KW-1185">Reference proteome</keyword>
<evidence type="ECO:0000256" key="3">
    <source>
        <dbReference type="ARBA" id="ARBA00022452"/>
    </source>
</evidence>
<feature type="chain" id="PRO_5003669627" evidence="9">
    <location>
        <begin position="25"/>
        <end position="826"/>
    </location>
</feature>
<evidence type="ECO:0000313" key="11">
    <source>
        <dbReference type="EMBL" id="EIJ68743.1"/>
    </source>
</evidence>
<dbReference type="Gene3D" id="2.40.170.20">
    <property type="entry name" value="TonB-dependent receptor, beta-barrel domain"/>
    <property type="match status" value="1"/>
</dbReference>
<feature type="region of interest" description="Disordered" evidence="8">
    <location>
        <begin position="82"/>
        <end position="102"/>
    </location>
</feature>
<protein>
    <submittedName>
        <fullName evidence="11">TonB-dependent receptor plug domain protein</fullName>
    </submittedName>
</protein>
<dbReference type="SUPFAM" id="SSF56935">
    <property type="entry name" value="Porins"/>
    <property type="match status" value="1"/>
</dbReference>
<evidence type="ECO:0000256" key="4">
    <source>
        <dbReference type="ARBA" id="ARBA00022692"/>
    </source>
</evidence>
<keyword evidence="4 7" id="KW-0812">Transmembrane</keyword>
<evidence type="ECO:0000256" key="8">
    <source>
        <dbReference type="SAM" id="MobiDB-lite"/>
    </source>
</evidence>